<organism evidence="1 2">
    <name type="scientific">Candidatus Thiothrix phosphatis</name>
    <dbReference type="NCBI Taxonomy" id="3112415"/>
    <lineage>
        <taxon>Bacteria</taxon>
        <taxon>Pseudomonadati</taxon>
        <taxon>Pseudomonadota</taxon>
        <taxon>Gammaproteobacteria</taxon>
        <taxon>Thiotrichales</taxon>
        <taxon>Thiotrichaceae</taxon>
        <taxon>Thiothrix</taxon>
    </lineage>
</organism>
<protein>
    <recommendedName>
        <fullName evidence="3">Lipoprotein</fullName>
    </recommendedName>
</protein>
<dbReference type="Proteomes" id="UP001308005">
    <property type="component" value="Unassembled WGS sequence"/>
</dbReference>
<evidence type="ECO:0000313" key="1">
    <source>
        <dbReference type="EMBL" id="MEB4589738.1"/>
    </source>
</evidence>
<comment type="caution">
    <text evidence="1">The sequence shown here is derived from an EMBL/GenBank/DDBJ whole genome shotgun (WGS) entry which is preliminary data.</text>
</comment>
<proteinExistence type="predicted"/>
<keyword evidence="2" id="KW-1185">Reference proteome</keyword>
<evidence type="ECO:0000313" key="2">
    <source>
        <dbReference type="Proteomes" id="UP001308005"/>
    </source>
</evidence>
<accession>A0ABU6CSD2</accession>
<gene>
    <name evidence="1" type="ORF">VSS37_01975</name>
</gene>
<name>A0ABU6CSD2_9GAMM</name>
<dbReference type="RefSeq" id="WP_324692934.1">
    <property type="nucleotide sequence ID" value="NZ_JAYMYJ010000016.1"/>
</dbReference>
<sequence length="159" mass="17444">MGHHSTITKTAPIKAYFITLLYRFVSNTLHLSSKHYKYQTVFAIIAPSQTQTLNNNAMTTTITRVFGSVLATALLSGCTALQNSSLYSMWQERAYSAYGMPVPAPVANPFMTAAMPYRPSNGGTLGGETISGSLIGVSRIVSKQSQQEENFIKEYYSLQ</sequence>
<dbReference type="EMBL" id="JAYMYJ010000016">
    <property type="protein sequence ID" value="MEB4589738.1"/>
    <property type="molecule type" value="Genomic_DNA"/>
</dbReference>
<reference evidence="2" key="1">
    <citation type="submission" date="2023-07" db="EMBL/GenBank/DDBJ databases">
        <title>The carbon used by Thiothrix.</title>
        <authorList>
            <person name="Chen L."/>
        </authorList>
    </citation>
    <scope>NUCLEOTIDE SEQUENCE [LARGE SCALE GENOMIC DNA]</scope>
</reference>
<evidence type="ECO:0008006" key="3">
    <source>
        <dbReference type="Google" id="ProtNLM"/>
    </source>
</evidence>